<dbReference type="GO" id="GO:0022857">
    <property type="term" value="F:transmembrane transporter activity"/>
    <property type="evidence" value="ECO:0007669"/>
    <property type="project" value="InterPro"/>
</dbReference>
<feature type="transmembrane region" description="Helical" evidence="7">
    <location>
        <begin position="187"/>
        <end position="208"/>
    </location>
</feature>
<evidence type="ECO:0000256" key="5">
    <source>
        <dbReference type="ARBA" id="ARBA00023136"/>
    </source>
</evidence>
<comment type="subcellular location">
    <subcellularLocation>
        <location evidence="1 6">Membrane</location>
        <topology evidence="1 6">Multi-pass membrane protein</topology>
    </subcellularLocation>
</comment>
<dbReference type="GO" id="GO:0006857">
    <property type="term" value="P:oligopeptide transport"/>
    <property type="evidence" value="ECO:0007669"/>
    <property type="project" value="InterPro"/>
</dbReference>
<evidence type="ECO:0000313" key="8">
    <source>
        <dbReference type="EMBL" id="KIY96384.1"/>
    </source>
</evidence>
<dbReference type="PANTHER" id="PTHR11654">
    <property type="entry name" value="OLIGOPEPTIDE TRANSPORTER-RELATED"/>
    <property type="match status" value="1"/>
</dbReference>
<dbReference type="Proteomes" id="UP000054498">
    <property type="component" value="Unassembled WGS sequence"/>
</dbReference>
<protein>
    <submittedName>
        <fullName evidence="8">Peptide transporter PTR2</fullName>
    </submittedName>
</protein>
<dbReference type="KEGG" id="mng:MNEG_11579"/>
<comment type="similarity">
    <text evidence="2 6">Belongs to the major facilitator superfamily. Proton-dependent oligopeptide transporter (POT/PTR) (TC 2.A.17) family.</text>
</comment>
<dbReference type="Pfam" id="PF00854">
    <property type="entry name" value="PTR2"/>
    <property type="match status" value="1"/>
</dbReference>
<accession>A0A0D2LYA3</accession>
<dbReference type="GeneID" id="25728855"/>
<keyword evidence="5 7" id="KW-0472">Membrane</keyword>
<dbReference type="InterPro" id="IPR036259">
    <property type="entry name" value="MFS_trans_sf"/>
</dbReference>
<dbReference type="Gene3D" id="1.20.1250.20">
    <property type="entry name" value="MFS general substrate transporter like domains"/>
    <property type="match status" value="2"/>
</dbReference>
<evidence type="ECO:0000256" key="1">
    <source>
        <dbReference type="ARBA" id="ARBA00004141"/>
    </source>
</evidence>
<feature type="transmembrane region" description="Helical" evidence="7">
    <location>
        <begin position="146"/>
        <end position="166"/>
    </location>
</feature>
<dbReference type="RefSeq" id="XP_013895404.1">
    <property type="nucleotide sequence ID" value="XM_014039950.1"/>
</dbReference>
<dbReference type="OrthoDB" id="8904098at2759"/>
<evidence type="ECO:0000256" key="2">
    <source>
        <dbReference type="ARBA" id="ARBA00005982"/>
    </source>
</evidence>
<gene>
    <name evidence="8" type="ORF">MNEG_11579</name>
</gene>
<evidence type="ECO:0000256" key="6">
    <source>
        <dbReference type="RuleBase" id="RU003755"/>
    </source>
</evidence>
<name>A0A0D2LYA3_9CHLO</name>
<dbReference type="InterPro" id="IPR000109">
    <property type="entry name" value="POT_fam"/>
</dbReference>
<sequence>MEQPFEQKTVDDPFDDPVPGRKTRVAAACSCILGNEICERLAYYGLQTNMGLYLKQYMGYPADQASQLLQAWKGTVYLTPLLGAFLADSYLGRRVAGVGGVFWVILIFSIVYLIGMGGVTAVNLIPSMRPNYQAAPASGDFGPTRGMFWAFLYLVALGSGGIKPCVSSFGGDQFRENSKRERGWRSSFFNWFYFAINIGSLVATLVVVPVQENKGYTLVPPEGSPFFRIWMVLRGAWVNRKLTAPADVAELYEPLPGENSNVKFRMAHTKRMAALDKAAIRSPATAAAAAGGRRGYQVSLTEVEETKSFMSLMPVFLTVIIWQMAYDPIFSLLPYPGDVMDRRLGNSNFKIPASSISFANTFGVLLTIPL</sequence>
<keyword evidence="6" id="KW-0813">Transport</keyword>
<evidence type="ECO:0000313" key="9">
    <source>
        <dbReference type="Proteomes" id="UP000054498"/>
    </source>
</evidence>
<keyword evidence="9" id="KW-1185">Reference proteome</keyword>
<evidence type="ECO:0000256" key="3">
    <source>
        <dbReference type="ARBA" id="ARBA00022692"/>
    </source>
</evidence>
<dbReference type="AlphaFoldDB" id="A0A0D2LYA3"/>
<keyword evidence="4 7" id="KW-1133">Transmembrane helix</keyword>
<proteinExistence type="inferred from homology"/>
<dbReference type="GO" id="GO:0016020">
    <property type="term" value="C:membrane"/>
    <property type="evidence" value="ECO:0007669"/>
    <property type="project" value="UniProtKB-SubCell"/>
</dbReference>
<reference evidence="8 9" key="1">
    <citation type="journal article" date="2013" name="BMC Genomics">
        <title>Reconstruction of the lipid metabolism for the microalga Monoraphidium neglectum from its genome sequence reveals characteristics suitable for biofuel production.</title>
        <authorList>
            <person name="Bogen C."/>
            <person name="Al-Dilaimi A."/>
            <person name="Albersmeier A."/>
            <person name="Wichmann J."/>
            <person name="Grundmann M."/>
            <person name="Rupp O."/>
            <person name="Lauersen K.J."/>
            <person name="Blifernez-Klassen O."/>
            <person name="Kalinowski J."/>
            <person name="Goesmann A."/>
            <person name="Mussgnug J.H."/>
            <person name="Kruse O."/>
        </authorList>
    </citation>
    <scope>NUCLEOTIDE SEQUENCE [LARGE SCALE GENOMIC DNA]</scope>
    <source>
        <strain evidence="8 9">SAG 48.87</strain>
    </source>
</reference>
<evidence type="ECO:0000256" key="7">
    <source>
        <dbReference type="SAM" id="Phobius"/>
    </source>
</evidence>
<feature type="transmembrane region" description="Helical" evidence="7">
    <location>
        <begin position="101"/>
        <end position="126"/>
    </location>
</feature>
<dbReference type="PROSITE" id="PS01023">
    <property type="entry name" value="PTR2_2"/>
    <property type="match status" value="1"/>
</dbReference>
<dbReference type="InterPro" id="IPR018456">
    <property type="entry name" value="PTR2_symporter_CS"/>
</dbReference>
<feature type="non-terminal residue" evidence="8">
    <location>
        <position position="370"/>
    </location>
</feature>
<evidence type="ECO:0000256" key="4">
    <source>
        <dbReference type="ARBA" id="ARBA00022989"/>
    </source>
</evidence>
<keyword evidence="3 6" id="KW-0812">Transmembrane</keyword>
<dbReference type="SUPFAM" id="SSF103473">
    <property type="entry name" value="MFS general substrate transporter"/>
    <property type="match status" value="1"/>
</dbReference>
<dbReference type="EMBL" id="KK103029">
    <property type="protein sequence ID" value="KIY96384.1"/>
    <property type="molecule type" value="Genomic_DNA"/>
</dbReference>
<organism evidence="8 9">
    <name type="scientific">Monoraphidium neglectum</name>
    <dbReference type="NCBI Taxonomy" id="145388"/>
    <lineage>
        <taxon>Eukaryota</taxon>
        <taxon>Viridiplantae</taxon>
        <taxon>Chlorophyta</taxon>
        <taxon>core chlorophytes</taxon>
        <taxon>Chlorophyceae</taxon>
        <taxon>CS clade</taxon>
        <taxon>Sphaeropleales</taxon>
        <taxon>Selenastraceae</taxon>
        <taxon>Monoraphidium</taxon>
    </lineage>
</organism>